<dbReference type="Pfam" id="PF06750">
    <property type="entry name" value="A24_N_bact"/>
    <property type="match status" value="1"/>
</dbReference>
<reference evidence="4" key="1">
    <citation type="journal article" date="2019" name="Int. J. Syst. Evol. Microbiol.">
        <title>The Global Catalogue of Microorganisms (GCM) 10K type strain sequencing project: providing services to taxonomists for standard genome sequencing and annotation.</title>
        <authorList>
            <consortium name="The Broad Institute Genomics Platform"/>
            <consortium name="The Broad Institute Genome Sequencing Center for Infectious Disease"/>
            <person name="Wu L."/>
            <person name="Ma J."/>
        </authorList>
    </citation>
    <scope>NUCLEOTIDE SEQUENCE [LARGE SCALE GENOMIC DNA]</scope>
    <source>
        <strain evidence="4">CCM 8937</strain>
    </source>
</reference>
<evidence type="ECO:0000313" key="4">
    <source>
        <dbReference type="Proteomes" id="UP001597191"/>
    </source>
</evidence>
<dbReference type="PANTHER" id="PTHR30487">
    <property type="entry name" value="TYPE 4 PREPILIN-LIKE PROTEINS LEADER PEPTIDE-PROCESSING ENZYME"/>
    <property type="match status" value="1"/>
</dbReference>
<evidence type="ECO:0000313" key="3">
    <source>
        <dbReference type="EMBL" id="MFD1410899.1"/>
    </source>
</evidence>
<feature type="transmembrane region" description="Helical" evidence="1">
    <location>
        <begin position="124"/>
        <end position="142"/>
    </location>
</feature>
<organism evidence="3 4">
    <name type="scientific">Lapidilactobacillus gannanensis</name>
    <dbReference type="NCBI Taxonomy" id="2486002"/>
    <lineage>
        <taxon>Bacteria</taxon>
        <taxon>Bacillati</taxon>
        <taxon>Bacillota</taxon>
        <taxon>Bacilli</taxon>
        <taxon>Lactobacillales</taxon>
        <taxon>Lactobacillaceae</taxon>
        <taxon>Lapidilactobacillus</taxon>
    </lineage>
</organism>
<feature type="domain" description="Prepilin peptidase A24 N-terminal" evidence="2">
    <location>
        <begin position="17"/>
        <end position="94"/>
    </location>
</feature>
<gene>
    <name evidence="3" type="ORF">ACFQ4R_04640</name>
</gene>
<evidence type="ECO:0000259" key="2">
    <source>
        <dbReference type="Pfam" id="PF06750"/>
    </source>
</evidence>
<dbReference type="EMBL" id="JBHTOH010000028">
    <property type="protein sequence ID" value="MFD1410899.1"/>
    <property type="molecule type" value="Genomic_DNA"/>
</dbReference>
<evidence type="ECO:0000256" key="1">
    <source>
        <dbReference type="SAM" id="Phobius"/>
    </source>
</evidence>
<comment type="caution">
    <text evidence="3">The sequence shown here is derived from an EMBL/GenBank/DDBJ whole genome shotgun (WGS) entry which is preliminary data.</text>
</comment>
<keyword evidence="1" id="KW-0812">Transmembrane</keyword>
<keyword evidence="4" id="KW-1185">Reference proteome</keyword>
<sequence length="230" mass="26887">MFNLRVLVFNSWLFAAGSCIGSFFSLLISRWLTQREVVFTPSACDCCQQPLAYYDLCPILGYWQQHGRCRYCNHAISPISLQAELIGGLVCCWLWQIKWFLQPIDYWLLLWLFLMALLDQQTGFVYQGLLNCVVAGSLIILFPYQMSQVIQPLILYLCLWLLQKWQHNLGSADLIWLALLLFSHDFTWLLKIVLLSNLLVVSHALFKQKQQQRIPYLPYLFISYLLVPLL</sequence>
<dbReference type="PROSITE" id="PS51257">
    <property type="entry name" value="PROKAR_LIPOPROTEIN"/>
    <property type="match status" value="1"/>
</dbReference>
<dbReference type="RefSeq" id="WP_125650990.1">
    <property type="nucleotide sequence ID" value="NZ_JBHTOH010000028.1"/>
</dbReference>
<dbReference type="InterPro" id="IPR010627">
    <property type="entry name" value="Prepilin_pept_A24_N"/>
</dbReference>
<name>A0ABW4BLU2_9LACO</name>
<accession>A0ABW4BLU2</accession>
<dbReference type="InterPro" id="IPR050882">
    <property type="entry name" value="Prepilin_peptidase/N-MTase"/>
</dbReference>
<proteinExistence type="predicted"/>
<feature type="transmembrane region" description="Helical" evidence="1">
    <location>
        <begin position="12"/>
        <end position="32"/>
    </location>
</feature>
<protein>
    <submittedName>
        <fullName evidence="3">Prepilin peptidase</fullName>
    </submittedName>
</protein>
<keyword evidence="1" id="KW-0472">Membrane</keyword>
<keyword evidence="1" id="KW-1133">Transmembrane helix</keyword>
<dbReference type="PANTHER" id="PTHR30487:SF0">
    <property type="entry name" value="PREPILIN LEADER PEPTIDASE_N-METHYLTRANSFERASE-RELATED"/>
    <property type="match status" value="1"/>
</dbReference>
<feature type="transmembrane region" description="Helical" evidence="1">
    <location>
        <begin position="99"/>
        <end position="118"/>
    </location>
</feature>
<feature type="transmembrane region" description="Helical" evidence="1">
    <location>
        <begin position="186"/>
        <end position="206"/>
    </location>
</feature>
<dbReference type="Proteomes" id="UP001597191">
    <property type="component" value="Unassembled WGS sequence"/>
</dbReference>